<protein>
    <submittedName>
        <fullName evidence="2">Uncharacterized protein</fullName>
    </submittedName>
</protein>
<organism evidence="2 3">
    <name type="scientific">Ekhidna lutea</name>
    <dbReference type="NCBI Taxonomy" id="447679"/>
    <lineage>
        <taxon>Bacteria</taxon>
        <taxon>Pseudomonadati</taxon>
        <taxon>Bacteroidota</taxon>
        <taxon>Cytophagia</taxon>
        <taxon>Cytophagales</taxon>
        <taxon>Reichenbachiellaceae</taxon>
        <taxon>Ekhidna</taxon>
    </lineage>
</organism>
<sequence length="101" mass="11321">MFHTAIFVVGELGALVLFFLVTKMFSRSLTLSSVLRGVLERGFLYIILVVDLPQGLAFFGALKIATRLKDDDKISNDYFLTGNLVSVLIVIGYYLISQYCF</sequence>
<keyword evidence="1" id="KW-1133">Transmembrane helix</keyword>
<keyword evidence="1" id="KW-0812">Transmembrane</keyword>
<keyword evidence="1" id="KW-0472">Membrane</keyword>
<keyword evidence="3" id="KW-1185">Reference proteome</keyword>
<accession>A0A239GP72</accession>
<dbReference type="AlphaFoldDB" id="A0A239GP72"/>
<feature type="transmembrane region" description="Helical" evidence="1">
    <location>
        <begin position="43"/>
        <end position="66"/>
    </location>
</feature>
<name>A0A239GP72_EKHLU</name>
<feature type="transmembrane region" description="Helical" evidence="1">
    <location>
        <begin position="78"/>
        <end position="96"/>
    </location>
</feature>
<dbReference type="EMBL" id="FZPD01000002">
    <property type="protein sequence ID" value="SNS70957.1"/>
    <property type="molecule type" value="Genomic_DNA"/>
</dbReference>
<reference evidence="2 3" key="1">
    <citation type="submission" date="2017-06" db="EMBL/GenBank/DDBJ databases">
        <authorList>
            <person name="Kim H.J."/>
            <person name="Triplett B.A."/>
        </authorList>
    </citation>
    <scope>NUCLEOTIDE SEQUENCE [LARGE SCALE GENOMIC DNA]</scope>
    <source>
        <strain evidence="2 3">DSM 19307</strain>
    </source>
</reference>
<proteinExistence type="predicted"/>
<dbReference type="Proteomes" id="UP000198393">
    <property type="component" value="Unassembled WGS sequence"/>
</dbReference>
<evidence type="ECO:0000313" key="2">
    <source>
        <dbReference type="EMBL" id="SNS70957.1"/>
    </source>
</evidence>
<gene>
    <name evidence="2" type="ORF">SAMN05421640_0945</name>
</gene>
<evidence type="ECO:0000313" key="3">
    <source>
        <dbReference type="Proteomes" id="UP000198393"/>
    </source>
</evidence>
<feature type="transmembrane region" description="Helical" evidence="1">
    <location>
        <begin position="6"/>
        <end position="22"/>
    </location>
</feature>
<evidence type="ECO:0000256" key="1">
    <source>
        <dbReference type="SAM" id="Phobius"/>
    </source>
</evidence>